<gene>
    <name evidence="3" type="ORF">SAMN04487964_103160</name>
</gene>
<accession>A0ABY1RYF2</accession>
<dbReference type="Pfam" id="PF12048">
    <property type="entry name" value="DUF3530"/>
    <property type="match status" value="1"/>
</dbReference>
<feature type="chain" id="PRO_5047389326" description="DUF3530 family protein" evidence="2">
    <location>
        <begin position="19"/>
        <end position="346"/>
    </location>
</feature>
<evidence type="ECO:0000313" key="3">
    <source>
        <dbReference type="EMBL" id="SMR73219.1"/>
    </source>
</evidence>
<sequence>MLKYAPLLLCILSPLCLAAEQPRHSAGIDDANRQVLQQLDSSHELLDIQANDDRFSLLYRPAMTPRPHGALLIIPDPGTGKGWLEQVRALTSYLPEHGWSVLALEPPAPPLPQLPERSLPVMTAIKTSPGNDSPATAAETPPPAVPAPTAPPTEVTADSADITTPQIPPYPEQLQQRLDLAWQALEQRNKGKQQVLIGIGKGAIWSTILAIKEGKDTALVLINPAPDTLAKTSLETLLTELEFHQVLDLYYAPLPGYPDAEPSAGLRRLEAARLGLSRYHQSRLPGVFRGWHSDMPRLARHVRGMLERTLLSHTPRDEPETSPADGALPQTPPGRAALRQAPQAQR</sequence>
<feature type="region of interest" description="Disordered" evidence="1">
    <location>
        <begin position="312"/>
        <end position="346"/>
    </location>
</feature>
<dbReference type="EMBL" id="FXWV01000003">
    <property type="protein sequence ID" value="SMR73219.1"/>
    <property type="molecule type" value="Genomic_DNA"/>
</dbReference>
<dbReference type="Proteomes" id="UP001159257">
    <property type="component" value="Unassembled WGS sequence"/>
</dbReference>
<feature type="region of interest" description="Disordered" evidence="1">
    <location>
        <begin position="125"/>
        <end position="166"/>
    </location>
</feature>
<evidence type="ECO:0000256" key="2">
    <source>
        <dbReference type="SAM" id="SignalP"/>
    </source>
</evidence>
<comment type="caution">
    <text evidence="3">The sequence shown here is derived from an EMBL/GenBank/DDBJ whole genome shotgun (WGS) entry which is preliminary data.</text>
</comment>
<reference evidence="3 4" key="1">
    <citation type="submission" date="2017-05" db="EMBL/GenBank/DDBJ databases">
        <authorList>
            <person name="Varghese N."/>
            <person name="Submissions S."/>
        </authorList>
    </citation>
    <scope>NUCLEOTIDE SEQUENCE [LARGE SCALE GENOMIC DNA]</scope>
    <source>
        <strain evidence="3 4">CGMCC 1.7287</strain>
    </source>
</reference>
<dbReference type="InterPro" id="IPR022529">
    <property type="entry name" value="DUF3530"/>
</dbReference>
<dbReference type="RefSeq" id="WP_239040297.1">
    <property type="nucleotide sequence ID" value="NZ_BAAAEY010000003.1"/>
</dbReference>
<evidence type="ECO:0008006" key="5">
    <source>
        <dbReference type="Google" id="ProtNLM"/>
    </source>
</evidence>
<dbReference type="SUPFAM" id="SSF53474">
    <property type="entry name" value="alpha/beta-Hydrolases"/>
    <property type="match status" value="1"/>
</dbReference>
<keyword evidence="2" id="KW-0732">Signal</keyword>
<proteinExistence type="predicted"/>
<organism evidence="3 4">
    <name type="scientific">Marinobacterium sediminicola</name>
    <dbReference type="NCBI Taxonomy" id="518898"/>
    <lineage>
        <taxon>Bacteria</taxon>
        <taxon>Pseudomonadati</taxon>
        <taxon>Pseudomonadota</taxon>
        <taxon>Gammaproteobacteria</taxon>
        <taxon>Oceanospirillales</taxon>
        <taxon>Oceanospirillaceae</taxon>
        <taxon>Marinobacterium</taxon>
    </lineage>
</organism>
<feature type="compositionally biased region" description="Low complexity" evidence="1">
    <location>
        <begin position="333"/>
        <end position="346"/>
    </location>
</feature>
<feature type="signal peptide" evidence="2">
    <location>
        <begin position="1"/>
        <end position="18"/>
    </location>
</feature>
<evidence type="ECO:0000313" key="4">
    <source>
        <dbReference type="Proteomes" id="UP001159257"/>
    </source>
</evidence>
<name>A0ABY1RYF2_9GAMM</name>
<protein>
    <recommendedName>
        <fullName evidence="5">DUF3530 family protein</fullName>
    </recommendedName>
</protein>
<dbReference type="InterPro" id="IPR029058">
    <property type="entry name" value="AB_hydrolase_fold"/>
</dbReference>
<evidence type="ECO:0000256" key="1">
    <source>
        <dbReference type="SAM" id="MobiDB-lite"/>
    </source>
</evidence>
<keyword evidence="4" id="KW-1185">Reference proteome</keyword>
<feature type="compositionally biased region" description="Pro residues" evidence="1">
    <location>
        <begin position="140"/>
        <end position="151"/>
    </location>
</feature>